<evidence type="ECO:0000256" key="3">
    <source>
        <dbReference type="ARBA" id="ARBA00022801"/>
    </source>
</evidence>
<reference evidence="6 7" key="1">
    <citation type="submission" date="2016-10" db="EMBL/GenBank/DDBJ databases">
        <authorList>
            <person name="Varghese N."/>
        </authorList>
    </citation>
    <scope>NUCLEOTIDE SEQUENCE [LARGE SCALE GENOMIC DNA]</scope>
</reference>
<comment type="similarity">
    <text evidence="5">Belongs to the tannase family.</text>
</comment>
<evidence type="ECO:0000256" key="4">
    <source>
        <dbReference type="ARBA" id="ARBA00023157"/>
    </source>
</evidence>
<dbReference type="PANTHER" id="PTHR33938:SF8">
    <property type="entry name" value="CARBOXYLIC ESTER HYDROLASE"/>
    <property type="match status" value="1"/>
</dbReference>
<evidence type="ECO:0000313" key="6">
    <source>
        <dbReference type="EMBL" id="SMY25167.1"/>
    </source>
</evidence>
<dbReference type="Proteomes" id="UP000215453">
    <property type="component" value="Chromosome 6"/>
</dbReference>
<name>A0A1Y6LL29_ZYMTR</name>
<dbReference type="AlphaFoldDB" id="A0A1Y6LL29"/>
<keyword evidence="3 5" id="KW-0378">Hydrolase</keyword>
<keyword evidence="2" id="KW-0732">Signal</keyword>
<keyword evidence="1" id="KW-0719">Serine esterase</keyword>
<sequence>MMWTQQFMKNIKFYPLPCELEHVNAALLEACDGMDGVEDGIISLPGLCDFDPEVLIGQQYNCNGTMKTFAPQTAAIAKEFWTGPKDPNGRYSWYGLTPGADFFTFDNATTGNGGAGTVCQNASETSCMGIVEGYGEQWTRYFVEKDAEFDVLRLTVEDFFNNIHKSVQEYDSIIGTTDPDLSEFHKRRGKMITWHGLTDQLIPPNVTKEYYERVMDVLPNVHDFYRTERVDSSSSTAGFKCLMDFVRPAGLNELRCIARDDLKLYGSIVTLGTYIGPRVLQSSDFVQILKRCVTEHPMLGVVVHDAATEHPKLFRQMRRVHDAFSNQFTTTLYLDQTCVRNGVWSFSRSITRPPAASALPLRPPTLLSMADRASHFTPLF</sequence>
<proteinExistence type="inferred from homology"/>
<dbReference type="PANTHER" id="PTHR33938">
    <property type="entry name" value="FERULOYL ESTERASE B-RELATED"/>
    <property type="match status" value="1"/>
</dbReference>
<dbReference type="GO" id="GO:0052689">
    <property type="term" value="F:carboxylic ester hydrolase activity"/>
    <property type="evidence" value="ECO:0007669"/>
    <property type="project" value="UniProtKB-KW"/>
</dbReference>
<organism evidence="6 7">
    <name type="scientific">Zymoseptoria tritici ST99CH_1A5</name>
    <dbReference type="NCBI Taxonomy" id="1276529"/>
    <lineage>
        <taxon>Eukaryota</taxon>
        <taxon>Fungi</taxon>
        <taxon>Dikarya</taxon>
        <taxon>Ascomycota</taxon>
        <taxon>Pezizomycotina</taxon>
        <taxon>Dothideomycetes</taxon>
        <taxon>Dothideomycetidae</taxon>
        <taxon>Mycosphaerellales</taxon>
        <taxon>Mycosphaerellaceae</taxon>
        <taxon>Zymoseptoria</taxon>
    </lineage>
</organism>
<evidence type="ECO:0000313" key="7">
    <source>
        <dbReference type="Proteomes" id="UP000215453"/>
    </source>
</evidence>
<gene>
    <name evidence="6" type="ORF">ZT1A5_G6609</name>
</gene>
<evidence type="ECO:0000256" key="5">
    <source>
        <dbReference type="RuleBase" id="RU361238"/>
    </source>
</evidence>
<protein>
    <recommendedName>
        <fullName evidence="5">Carboxylic ester hydrolase</fullName>
        <ecNumber evidence="5">3.1.1.-</ecNumber>
    </recommendedName>
</protein>
<dbReference type="InterPro" id="IPR011118">
    <property type="entry name" value="Tannase/feruloyl_esterase"/>
</dbReference>
<keyword evidence="4" id="KW-1015">Disulfide bond</keyword>
<dbReference type="EMBL" id="LT882681">
    <property type="protein sequence ID" value="SMY25167.1"/>
    <property type="molecule type" value="Genomic_DNA"/>
</dbReference>
<accession>A0A1Y6LL29</accession>
<dbReference type="Pfam" id="PF07519">
    <property type="entry name" value="Tannase"/>
    <property type="match status" value="1"/>
</dbReference>
<dbReference type="EC" id="3.1.1.-" evidence="5"/>
<evidence type="ECO:0000256" key="1">
    <source>
        <dbReference type="ARBA" id="ARBA00022487"/>
    </source>
</evidence>
<evidence type="ECO:0000256" key="2">
    <source>
        <dbReference type="ARBA" id="ARBA00022729"/>
    </source>
</evidence>